<dbReference type="SFLD" id="SFLDF00010">
    <property type="entry name" value="dipeptide_epimerase"/>
    <property type="match status" value="1"/>
</dbReference>
<dbReference type="InterPro" id="IPR029065">
    <property type="entry name" value="Enolase_C-like"/>
</dbReference>
<evidence type="ECO:0000259" key="6">
    <source>
        <dbReference type="SMART" id="SM00922"/>
    </source>
</evidence>
<evidence type="ECO:0000313" key="8">
    <source>
        <dbReference type="Proteomes" id="UP001355056"/>
    </source>
</evidence>
<evidence type="ECO:0000256" key="1">
    <source>
        <dbReference type="ARBA" id="ARBA00008031"/>
    </source>
</evidence>
<reference evidence="7 8" key="1">
    <citation type="journal article" date="2016" name="Int. J. Syst. Evol. Microbiol.">
        <title>Lysobacter erysipheiresistens sp. nov., an antagonist of powdery mildew, isolated from tobacco-cultivated soil.</title>
        <authorList>
            <person name="Xie B."/>
            <person name="Li T."/>
            <person name="Lin X."/>
            <person name="Wang C.J."/>
            <person name="Chen Y.J."/>
            <person name="Liu W.J."/>
            <person name="Zhao Z.W."/>
        </authorList>
    </citation>
    <scope>NUCLEOTIDE SEQUENCE [LARGE SCALE GENOMIC DNA]</scope>
    <source>
        <strain evidence="7 8">RS-LYSO-3</strain>
    </source>
</reference>
<dbReference type="InterPro" id="IPR036849">
    <property type="entry name" value="Enolase-like_C_sf"/>
</dbReference>
<evidence type="ECO:0000256" key="4">
    <source>
        <dbReference type="ARBA" id="ARBA00023235"/>
    </source>
</evidence>
<dbReference type="InterPro" id="IPR013342">
    <property type="entry name" value="Mandelate_racemase_C"/>
</dbReference>
<dbReference type="CDD" id="cd03319">
    <property type="entry name" value="L-Ala-DL-Glu_epimerase"/>
    <property type="match status" value="1"/>
</dbReference>
<evidence type="ECO:0000256" key="2">
    <source>
        <dbReference type="ARBA" id="ARBA00022723"/>
    </source>
</evidence>
<dbReference type="Proteomes" id="UP001355056">
    <property type="component" value="Unassembled WGS sequence"/>
</dbReference>
<dbReference type="SUPFAM" id="SSF54826">
    <property type="entry name" value="Enolase N-terminal domain-like"/>
    <property type="match status" value="1"/>
</dbReference>
<comment type="cofactor">
    <cofactor evidence="5">
        <name>Mg(2+)</name>
        <dbReference type="ChEBI" id="CHEBI:18420"/>
    </cofactor>
    <text evidence="5">Binds 1 Mg(2+) ion per subunit.</text>
</comment>
<dbReference type="PANTHER" id="PTHR48073:SF2">
    <property type="entry name" value="O-SUCCINYLBENZOATE SYNTHASE"/>
    <property type="match status" value="1"/>
</dbReference>
<evidence type="ECO:0000256" key="3">
    <source>
        <dbReference type="ARBA" id="ARBA00022842"/>
    </source>
</evidence>
<dbReference type="Gene3D" id="3.30.390.10">
    <property type="entry name" value="Enolase-like, N-terminal domain"/>
    <property type="match status" value="1"/>
</dbReference>
<dbReference type="SUPFAM" id="SSF51604">
    <property type="entry name" value="Enolase C-terminal domain-like"/>
    <property type="match status" value="1"/>
</dbReference>
<keyword evidence="8" id="KW-1185">Reference proteome</keyword>
<dbReference type="SFLD" id="SFLDS00001">
    <property type="entry name" value="Enolase"/>
    <property type="match status" value="2"/>
</dbReference>
<dbReference type="Gene3D" id="3.20.20.120">
    <property type="entry name" value="Enolase-like C-terminal domain"/>
    <property type="match status" value="1"/>
</dbReference>
<sequence length="370" mass="39813">MKITQIKFGMLRVPLKTPFKTALRTVERVEDIVVMVHTDTGHVGYGEAPATAVITGDTHGSIIDAIHHYISPRLIDEDIANLNRITRLVQTSMEKNSSAKAAVEIAIYDLWAQLYDAPLYKMLGGGDPVVTTDITISVDTIDKMVADSISAVERGFDSLKIKVGKDIGVDIERTKAIYAAVENRALLRLDANQGWTAKQAVFAITALEDAGVRLELVEQPVKARDLEGMRYVTERVHTPIMADESVFGPMEVIKLINMRAADIINIKLMKTGGLSNAIRIADIAGMHQVDCMIGCMLESSISVAAAVHLAVAKADVITKVDLDGPSLCQGNPVEGGVIFNESEISITDAPGLGIRSIQGLEPILMGSAAA</sequence>
<accession>A0ABU7YWE5</accession>
<name>A0ABU7YWE5_9GAMM</name>
<organism evidence="7 8">
    <name type="scientific">Novilysobacter erysipheiresistens</name>
    <dbReference type="NCBI Taxonomy" id="1749332"/>
    <lineage>
        <taxon>Bacteria</taxon>
        <taxon>Pseudomonadati</taxon>
        <taxon>Pseudomonadota</taxon>
        <taxon>Gammaproteobacteria</taxon>
        <taxon>Lysobacterales</taxon>
        <taxon>Lysobacteraceae</taxon>
        <taxon>Novilysobacter</taxon>
    </lineage>
</organism>
<dbReference type="EC" id="5.1.1.-" evidence="5"/>
<comment type="similarity">
    <text evidence="1 5">Belongs to the mandelate racemase/muconate lactonizing enzyme family.</text>
</comment>
<proteinExistence type="inferred from homology"/>
<dbReference type="Pfam" id="PF02746">
    <property type="entry name" value="MR_MLE_N"/>
    <property type="match status" value="1"/>
</dbReference>
<dbReference type="RefSeq" id="WP_332615056.1">
    <property type="nucleotide sequence ID" value="NZ_JAXGFP010000002.1"/>
</dbReference>
<comment type="caution">
    <text evidence="7">The sequence shown here is derived from an EMBL/GenBank/DDBJ whole genome shotgun (WGS) entry which is preliminary data.</text>
</comment>
<evidence type="ECO:0000256" key="5">
    <source>
        <dbReference type="RuleBase" id="RU366006"/>
    </source>
</evidence>
<protein>
    <recommendedName>
        <fullName evidence="5">Dipeptide epimerase</fullName>
        <ecNumber evidence="5">5.1.1.-</ecNumber>
    </recommendedName>
</protein>
<gene>
    <name evidence="7" type="ORF">SNE34_04335</name>
</gene>
<dbReference type="EMBL" id="JAXGFP010000002">
    <property type="protein sequence ID" value="MEG3183240.1"/>
    <property type="molecule type" value="Genomic_DNA"/>
</dbReference>
<evidence type="ECO:0000313" key="7">
    <source>
        <dbReference type="EMBL" id="MEG3183240.1"/>
    </source>
</evidence>
<dbReference type="SMART" id="SM00922">
    <property type="entry name" value="MR_MLE"/>
    <property type="match status" value="1"/>
</dbReference>
<dbReference type="InterPro" id="IPR029017">
    <property type="entry name" value="Enolase-like_N"/>
</dbReference>
<dbReference type="SFLD" id="SFLDG00180">
    <property type="entry name" value="muconate_cycloisomerase"/>
    <property type="match status" value="2"/>
</dbReference>
<dbReference type="InterPro" id="IPR013341">
    <property type="entry name" value="Mandelate_racemase_N_dom"/>
</dbReference>
<feature type="domain" description="Mandelate racemase/muconate lactonizing enzyme C-terminal" evidence="6">
    <location>
        <begin position="141"/>
        <end position="239"/>
    </location>
</feature>
<dbReference type="PANTHER" id="PTHR48073">
    <property type="entry name" value="O-SUCCINYLBENZOATE SYNTHASE-RELATED"/>
    <property type="match status" value="1"/>
</dbReference>
<dbReference type="SFLD" id="SFLDF00009">
    <property type="entry name" value="o-succinylbenzoate_synthase"/>
    <property type="match status" value="1"/>
</dbReference>
<keyword evidence="3 5" id="KW-0460">Magnesium</keyword>
<keyword evidence="4 5" id="KW-0413">Isomerase</keyword>
<keyword evidence="2 5" id="KW-0479">Metal-binding</keyword>
<dbReference type="InterPro" id="IPR034603">
    <property type="entry name" value="Dipeptide_epimerase"/>
</dbReference>
<dbReference type="Pfam" id="PF13378">
    <property type="entry name" value="MR_MLE_C"/>
    <property type="match status" value="1"/>
</dbReference>